<evidence type="ECO:0000256" key="3">
    <source>
        <dbReference type="ARBA" id="ARBA00022525"/>
    </source>
</evidence>
<comment type="catalytic activity">
    <reaction evidence="14">
        <text>[(1-&gt;4)-beta-D-glucosyl]n+m + reduced acceptor + O2 = 4-dehydro-beta-D-glucosyl-[(1-&gt;4)-beta-D-glucosyl]n-1 + [(1-&gt;4)-beta-D-glucosyl]m + acceptor + H2O.</text>
        <dbReference type="EC" id="1.14.99.56"/>
    </reaction>
</comment>
<keyword evidence="19" id="KW-1185">Reference proteome</keyword>
<dbReference type="InterPro" id="IPR049892">
    <property type="entry name" value="AA9"/>
</dbReference>
<keyword evidence="7" id="KW-0560">Oxidoreductase</keyword>
<evidence type="ECO:0000313" key="18">
    <source>
        <dbReference type="EMBL" id="EFX04819.1"/>
    </source>
</evidence>
<reference evidence="18 19" key="1">
    <citation type="journal article" date="2011" name="Proc. Natl. Acad. Sci. U.S.A.">
        <title>Genome and transcriptome analyses of the mountain pine beetle-fungal symbiont Grosmannia clavigera, a lodgepole pine pathogen.</title>
        <authorList>
            <person name="DiGuistini S."/>
            <person name="Wang Y."/>
            <person name="Liao N.Y."/>
            <person name="Taylor G."/>
            <person name="Tanguay P."/>
            <person name="Feau N."/>
            <person name="Henrissat B."/>
            <person name="Chan S.K."/>
            <person name="Hesse-Orce U."/>
            <person name="Alamouti S.M."/>
            <person name="Tsui C.K.M."/>
            <person name="Docking R.T."/>
            <person name="Levasseur A."/>
            <person name="Haridas S."/>
            <person name="Robertson G."/>
            <person name="Birol I."/>
            <person name="Holt R.A."/>
            <person name="Marra M.A."/>
            <person name="Hamelin R.C."/>
            <person name="Hirst M."/>
            <person name="Jones S.J.M."/>
            <person name="Bohlmann J."/>
            <person name="Breuil C."/>
        </authorList>
    </citation>
    <scope>NUCLEOTIDE SEQUENCE [LARGE SCALE GENOMIC DNA]</scope>
    <source>
        <strain evidence="19">kw1407 / UAMH 11150</strain>
    </source>
</reference>
<dbReference type="OrthoDB" id="5985073at2759"/>
<evidence type="ECO:0000256" key="9">
    <source>
        <dbReference type="ARBA" id="ARBA00023033"/>
    </source>
</evidence>
<protein>
    <recommendedName>
        <fullName evidence="15">lytic cellulose monooxygenase (C4-dehydrogenating)</fullName>
        <ecNumber evidence="15">1.14.99.56</ecNumber>
    </recommendedName>
</protein>
<dbReference type="CDD" id="cd21175">
    <property type="entry name" value="LPMO_AA9"/>
    <property type="match status" value="1"/>
</dbReference>
<evidence type="ECO:0000256" key="4">
    <source>
        <dbReference type="ARBA" id="ARBA00022723"/>
    </source>
</evidence>
<comment type="similarity">
    <text evidence="13">Belongs to the polysaccharide monooxygenase AA9 family.</text>
</comment>
<keyword evidence="12" id="KW-0624">Polysaccharide degradation</keyword>
<evidence type="ECO:0000256" key="12">
    <source>
        <dbReference type="ARBA" id="ARBA00023326"/>
    </source>
</evidence>
<evidence type="ECO:0000256" key="5">
    <source>
        <dbReference type="ARBA" id="ARBA00022729"/>
    </source>
</evidence>
<evidence type="ECO:0000256" key="13">
    <source>
        <dbReference type="ARBA" id="ARBA00044502"/>
    </source>
</evidence>
<keyword evidence="8" id="KW-0186">Copper</keyword>
<dbReference type="PANTHER" id="PTHR33353">
    <property type="entry name" value="PUTATIVE (AFU_ORTHOLOGUE AFUA_1G12560)-RELATED"/>
    <property type="match status" value="1"/>
</dbReference>
<organism evidence="19">
    <name type="scientific">Grosmannia clavigera (strain kw1407 / UAMH 11150)</name>
    <name type="common">Blue stain fungus</name>
    <name type="synonym">Graphiocladiella clavigera</name>
    <dbReference type="NCBI Taxonomy" id="655863"/>
    <lineage>
        <taxon>Eukaryota</taxon>
        <taxon>Fungi</taxon>
        <taxon>Dikarya</taxon>
        <taxon>Ascomycota</taxon>
        <taxon>Pezizomycotina</taxon>
        <taxon>Sordariomycetes</taxon>
        <taxon>Sordariomycetidae</taxon>
        <taxon>Ophiostomatales</taxon>
        <taxon>Ophiostomataceae</taxon>
        <taxon>Leptographium</taxon>
    </lineage>
</organism>
<dbReference type="GO" id="GO:0046872">
    <property type="term" value="F:metal ion binding"/>
    <property type="evidence" value="ECO:0007669"/>
    <property type="project" value="UniProtKB-KW"/>
</dbReference>
<dbReference type="eggNOG" id="ENOG502S0DH">
    <property type="taxonomic scope" value="Eukaryota"/>
</dbReference>
<dbReference type="Gene3D" id="2.70.50.70">
    <property type="match status" value="1"/>
</dbReference>
<evidence type="ECO:0000256" key="14">
    <source>
        <dbReference type="ARBA" id="ARBA00045077"/>
    </source>
</evidence>
<dbReference type="InterPro" id="IPR005103">
    <property type="entry name" value="AA9_LPMO"/>
</dbReference>
<evidence type="ECO:0000259" key="17">
    <source>
        <dbReference type="Pfam" id="PF03443"/>
    </source>
</evidence>
<dbReference type="GO" id="GO:0030245">
    <property type="term" value="P:cellulose catabolic process"/>
    <property type="evidence" value="ECO:0007669"/>
    <property type="project" value="UniProtKB-KW"/>
</dbReference>
<dbReference type="EMBL" id="GL629765">
    <property type="protein sequence ID" value="EFX04819.1"/>
    <property type="molecule type" value="Genomic_DNA"/>
</dbReference>
<gene>
    <name evidence="18" type="ORF">CMQ_1747</name>
</gene>
<keyword evidence="9" id="KW-0503">Monooxygenase</keyword>
<accession>F0XFH5</accession>
<evidence type="ECO:0000256" key="10">
    <source>
        <dbReference type="ARBA" id="ARBA00023157"/>
    </source>
</evidence>
<dbReference type="GO" id="GO:0004497">
    <property type="term" value="F:monooxygenase activity"/>
    <property type="evidence" value="ECO:0007669"/>
    <property type="project" value="UniProtKB-KW"/>
</dbReference>
<evidence type="ECO:0000256" key="1">
    <source>
        <dbReference type="ARBA" id="ARBA00001973"/>
    </source>
</evidence>
<dbReference type="STRING" id="655863.F0XFH5"/>
<feature type="signal peptide" evidence="16">
    <location>
        <begin position="1"/>
        <end position="23"/>
    </location>
</feature>
<dbReference type="RefSeq" id="XP_014174301.1">
    <property type="nucleotide sequence ID" value="XM_014318826.1"/>
</dbReference>
<keyword evidence="10" id="KW-1015">Disulfide bond</keyword>
<evidence type="ECO:0000256" key="8">
    <source>
        <dbReference type="ARBA" id="ARBA00023008"/>
    </source>
</evidence>
<name>F0XFH5_GROCL</name>
<dbReference type="HOGENOM" id="CLU_031730_3_0_1"/>
<proteinExistence type="inferred from homology"/>
<evidence type="ECO:0000256" key="15">
    <source>
        <dbReference type="ARBA" id="ARBA00047174"/>
    </source>
</evidence>
<evidence type="ECO:0000256" key="7">
    <source>
        <dbReference type="ARBA" id="ARBA00023002"/>
    </source>
</evidence>
<comment type="cofactor">
    <cofactor evidence="1">
        <name>Cu(2+)</name>
        <dbReference type="ChEBI" id="CHEBI:29036"/>
    </cofactor>
</comment>
<evidence type="ECO:0000256" key="6">
    <source>
        <dbReference type="ARBA" id="ARBA00023001"/>
    </source>
</evidence>
<evidence type="ECO:0000313" key="19">
    <source>
        <dbReference type="Proteomes" id="UP000007796"/>
    </source>
</evidence>
<keyword evidence="6" id="KW-0136">Cellulose degradation</keyword>
<evidence type="ECO:0000256" key="11">
    <source>
        <dbReference type="ARBA" id="ARBA00023277"/>
    </source>
</evidence>
<keyword evidence="11" id="KW-0119">Carbohydrate metabolism</keyword>
<dbReference type="EC" id="1.14.99.56" evidence="15"/>
<keyword evidence="3" id="KW-0964">Secreted</keyword>
<dbReference type="AlphaFoldDB" id="F0XFH5"/>
<keyword evidence="5 16" id="KW-0732">Signal</keyword>
<dbReference type="PANTHER" id="PTHR33353:SF32">
    <property type="entry name" value="ENDO-BETA-1,4-GLUCANASE D"/>
    <property type="match status" value="1"/>
</dbReference>
<feature type="chain" id="PRO_5003260545" description="lytic cellulose monooxygenase (C4-dehydrogenating)" evidence="16">
    <location>
        <begin position="24"/>
        <end position="445"/>
    </location>
</feature>
<feature type="domain" description="Auxiliary Activity family 9 catalytic" evidence="17">
    <location>
        <begin position="22"/>
        <end position="235"/>
    </location>
</feature>
<sequence length="445" mass="47107">MMLAHNFMATLVFTFAAATSAHTTFTALFVNGVNQGDGTCVRQPKDPQTSTFPLRDLTSTDMICGRDGLASVSFTCTVPAGATLTFEFRENPDGSKPGTIDPSHKGPCAVYMKQMASMGTILSTPTDGWFKIWEQGYSADTSQWCTEKLIKSNGLLSVALPPDIPDGSYLVRPQLLALHEAQVSDPQFYVGCAQIFVTGSSGSGDLYGTIPEGYEATIPGYVKAGDPSVTFDIYELMFPYQVPGPSVYFPTERSDRGNSAASAALVKAVLSSGDLAVSRKANVAFVPQSCLIKNANWCGVEVSTYSTESGCWDASADCFHQEGVCYESAPPSGHANCDVWDKKCLEIQAACAAGNFDGPPNTGRRLQQVEAVVPGAIPSPDTGFATPPASAGIGSQGAAAQLCLYTSSLHFGGLLAAEDEYRLFPGLVLSRRCRGSTAGQRAHTL</sequence>
<dbReference type="Proteomes" id="UP000007796">
    <property type="component" value="Unassembled WGS sequence"/>
</dbReference>
<evidence type="ECO:0000256" key="2">
    <source>
        <dbReference type="ARBA" id="ARBA00004613"/>
    </source>
</evidence>
<dbReference type="GO" id="GO:0005576">
    <property type="term" value="C:extracellular region"/>
    <property type="evidence" value="ECO:0007669"/>
    <property type="project" value="UniProtKB-SubCell"/>
</dbReference>
<dbReference type="Pfam" id="PF03443">
    <property type="entry name" value="AA9"/>
    <property type="match status" value="1"/>
</dbReference>
<dbReference type="GeneID" id="25974659"/>
<comment type="subcellular location">
    <subcellularLocation>
        <location evidence="2">Secreted</location>
    </subcellularLocation>
</comment>
<keyword evidence="4" id="KW-0479">Metal-binding</keyword>
<dbReference type="InParanoid" id="F0XFH5"/>
<evidence type="ECO:0000256" key="16">
    <source>
        <dbReference type="SAM" id="SignalP"/>
    </source>
</evidence>